<evidence type="ECO:0000256" key="3">
    <source>
        <dbReference type="SAM" id="Phobius"/>
    </source>
</evidence>
<feature type="transmembrane region" description="Helical" evidence="3">
    <location>
        <begin position="333"/>
        <end position="353"/>
    </location>
</feature>
<sequence>MYILKISYFFIILKQCESIRFHVCGFEEKLEELQESIKSITADRDDNNDKLNLLFNEIQGLGIKSKSELRKLEHELSFYYKALEKSLDKIEHYNNMISSKNGHLRESLNEAASQAKGYKTQASKDRIYRNLVPRFLLPTNTHNIGFTAVMGTHKEHLTIHQTIIFENVQTNEGLGYNSSSGVFIASVSGLYYFSVVIMSHATEDIETEIVKNGIPIVSTYSGISVRFVFMEEDPISYIPGYFSCGIRKTEFSIVISTLTIAIPCLICILISVLVIYKVHCNEGNLVEADFTKDNSLATGHLHLVQPSRMENEIYRQRSENMPRVRISHFKRSIMVVSYLQVILDMTIFILFMLDHLMVVTHEKLYNARLFLASLTCLLHPSIVLEIC</sequence>
<dbReference type="PROSITE" id="PS50871">
    <property type="entry name" value="C1Q"/>
    <property type="match status" value="1"/>
</dbReference>
<keyword evidence="3" id="KW-0812">Transmembrane</keyword>
<evidence type="ECO:0000259" key="4">
    <source>
        <dbReference type="PROSITE" id="PS50871"/>
    </source>
</evidence>
<dbReference type="SMART" id="SM00110">
    <property type="entry name" value="C1Q"/>
    <property type="match status" value="1"/>
</dbReference>
<keyword evidence="3" id="KW-0472">Membrane</keyword>
<dbReference type="AlphaFoldDB" id="A0A6J8CU06"/>
<protein>
    <recommendedName>
        <fullName evidence="4">C1q domain-containing protein</fullName>
    </recommendedName>
</protein>
<keyword evidence="3" id="KW-1133">Transmembrane helix</keyword>
<dbReference type="InterPro" id="IPR001073">
    <property type="entry name" value="C1q_dom"/>
</dbReference>
<evidence type="ECO:0000313" key="5">
    <source>
        <dbReference type="EMBL" id="CAC5398889.1"/>
    </source>
</evidence>
<evidence type="ECO:0000256" key="2">
    <source>
        <dbReference type="ARBA" id="ARBA00022525"/>
    </source>
</evidence>
<dbReference type="PANTHER" id="PTHR15427:SF50">
    <property type="entry name" value="COMPLEMENT C1Q TUMOR NECROSIS FACTOR-RELATED PROTEIN 2-LIKE"/>
    <property type="match status" value="1"/>
</dbReference>
<dbReference type="EMBL" id="CACVKT020005969">
    <property type="protein sequence ID" value="CAC5398889.1"/>
    <property type="molecule type" value="Genomic_DNA"/>
</dbReference>
<feature type="transmembrane region" description="Helical" evidence="3">
    <location>
        <begin position="251"/>
        <end position="276"/>
    </location>
</feature>
<evidence type="ECO:0000256" key="1">
    <source>
        <dbReference type="ARBA" id="ARBA00004613"/>
    </source>
</evidence>
<evidence type="ECO:0000313" key="6">
    <source>
        <dbReference type="Proteomes" id="UP000507470"/>
    </source>
</evidence>
<proteinExistence type="predicted"/>
<keyword evidence="6" id="KW-1185">Reference proteome</keyword>
<reference evidence="5 6" key="1">
    <citation type="submission" date="2020-06" db="EMBL/GenBank/DDBJ databases">
        <authorList>
            <person name="Li R."/>
            <person name="Bekaert M."/>
        </authorList>
    </citation>
    <scope>NUCLEOTIDE SEQUENCE [LARGE SCALE GENOMIC DNA]</scope>
    <source>
        <strain evidence="6">wild</strain>
    </source>
</reference>
<dbReference type="Proteomes" id="UP000507470">
    <property type="component" value="Unassembled WGS sequence"/>
</dbReference>
<dbReference type="InterPro" id="IPR008983">
    <property type="entry name" value="Tumour_necrosis_fac-like_dom"/>
</dbReference>
<gene>
    <name evidence="5" type="ORF">MCOR_33214</name>
</gene>
<feature type="domain" description="C1q" evidence="4">
    <location>
        <begin position="139"/>
        <end position="236"/>
    </location>
</feature>
<organism evidence="5 6">
    <name type="scientific">Mytilus coruscus</name>
    <name type="common">Sea mussel</name>
    <dbReference type="NCBI Taxonomy" id="42192"/>
    <lineage>
        <taxon>Eukaryota</taxon>
        <taxon>Metazoa</taxon>
        <taxon>Spiralia</taxon>
        <taxon>Lophotrochozoa</taxon>
        <taxon>Mollusca</taxon>
        <taxon>Bivalvia</taxon>
        <taxon>Autobranchia</taxon>
        <taxon>Pteriomorphia</taxon>
        <taxon>Mytilida</taxon>
        <taxon>Mytiloidea</taxon>
        <taxon>Mytilidae</taxon>
        <taxon>Mytilinae</taxon>
        <taxon>Mytilus</taxon>
    </lineage>
</organism>
<dbReference type="GO" id="GO:0005576">
    <property type="term" value="C:extracellular region"/>
    <property type="evidence" value="ECO:0007669"/>
    <property type="project" value="UniProtKB-SubCell"/>
</dbReference>
<keyword evidence="2" id="KW-0964">Secreted</keyword>
<dbReference type="Gene3D" id="2.60.120.40">
    <property type="match status" value="1"/>
</dbReference>
<name>A0A6J8CU06_MYTCO</name>
<accession>A0A6J8CU06</accession>
<comment type="subcellular location">
    <subcellularLocation>
        <location evidence="1">Secreted</location>
    </subcellularLocation>
</comment>
<dbReference type="InterPro" id="IPR050392">
    <property type="entry name" value="Collagen/C1q_domain"/>
</dbReference>
<dbReference type="PANTHER" id="PTHR15427">
    <property type="entry name" value="EMILIN ELASTIN MICROFIBRIL INTERFACE-LOCATED PROTEIN ELASTIN MICROFIBRIL INTERFACER"/>
    <property type="match status" value="1"/>
</dbReference>
<dbReference type="OrthoDB" id="6052633at2759"/>
<dbReference type="SUPFAM" id="SSF49842">
    <property type="entry name" value="TNF-like"/>
    <property type="match status" value="1"/>
</dbReference>
<dbReference type="Pfam" id="PF00386">
    <property type="entry name" value="C1q"/>
    <property type="match status" value="1"/>
</dbReference>